<name>A0A6G1RHW3_9GRUI</name>
<sequence length="126" mass="13798">MASLVHHPPLMKRLSAAIPKWVLILLLLPQHPTLPQSQFPNGWAHSPVAALGPSASSIRACPRRCWLGGCGISSGERCPFSLTSLSLFPPPAALMSPFTLERSRQEAEKNRVLTNELRVILTELNN</sequence>
<evidence type="ECO:0000256" key="1">
    <source>
        <dbReference type="SAM" id="SignalP"/>
    </source>
</evidence>
<feature type="chain" id="PRO_5026195730" evidence="1">
    <location>
        <begin position="38"/>
        <end position="126"/>
    </location>
</feature>
<accession>A0A6G1RHW3</accession>
<reference evidence="2" key="1">
    <citation type="submission" date="2020-03" db="EMBL/GenBank/DDBJ databases">
        <title>Okinawa Rail whole genome shotgun sequence.</title>
        <authorList>
            <person name="Nakajima N."/>
            <person name="Onuma M."/>
            <person name="Endoh D."/>
        </authorList>
    </citation>
    <scope>NUCLEOTIDE SEQUENCE</scope>
</reference>
<protein>
    <submittedName>
        <fullName evidence="2">Tropomyosin 2</fullName>
    </submittedName>
</protein>
<dbReference type="AlphaFoldDB" id="A0A6G1RHW3"/>
<evidence type="ECO:0000313" key="2">
    <source>
        <dbReference type="EMBL" id="LAC38379.1"/>
    </source>
</evidence>
<proteinExistence type="predicted"/>
<feature type="signal peptide" evidence="1">
    <location>
        <begin position="1"/>
        <end position="37"/>
    </location>
</feature>
<organism evidence="2">
    <name type="scientific">Hypotaenidia okinawae</name>
    <dbReference type="NCBI Taxonomy" id="2861861"/>
    <lineage>
        <taxon>Eukaryota</taxon>
        <taxon>Metazoa</taxon>
        <taxon>Chordata</taxon>
        <taxon>Craniata</taxon>
        <taxon>Vertebrata</taxon>
        <taxon>Euteleostomi</taxon>
        <taxon>Archelosauria</taxon>
        <taxon>Archosauria</taxon>
        <taxon>Dinosauria</taxon>
        <taxon>Saurischia</taxon>
        <taxon>Theropoda</taxon>
        <taxon>Coelurosauria</taxon>
        <taxon>Aves</taxon>
        <taxon>Neognathae</taxon>
        <taxon>Neoaves</taxon>
        <taxon>Gruiformes</taxon>
        <taxon>Rallidae</taxon>
        <taxon>Hypotaenidia</taxon>
    </lineage>
</organism>
<dbReference type="EMBL" id="ICPP01005735">
    <property type="protein sequence ID" value="LAC38379.1"/>
    <property type="molecule type" value="Transcribed_RNA"/>
</dbReference>
<keyword evidence="1" id="KW-0732">Signal</keyword>
<reference evidence="2" key="2">
    <citation type="submission" date="2020-03" db="EMBL/GenBank/DDBJ databases">
        <authorList>
            <consortium name="Environmental Genome Science Research Promotion Project"/>
            <person name="Nakajima N."/>
            <person name="Onuma M."/>
            <person name="Endoh D."/>
        </authorList>
    </citation>
    <scope>NUCLEOTIDE SEQUENCE</scope>
</reference>